<gene>
    <name evidence="2" type="ORF">A6A03_17625</name>
</gene>
<keyword evidence="3" id="KW-1185">Reference proteome</keyword>
<proteinExistence type="predicted"/>
<reference evidence="2 3" key="1">
    <citation type="submission" date="2016-04" db="EMBL/GenBank/DDBJ databases">
        <title>Chloroflexus islandicus sp. nov., a thermophilic filamentous anoxygenic phototrophic bacterium from geyser Strokkur (Iceland).</title>
        <authorList>
            <person name="Gaisin V.A."/>
            <person name="Kalashnikov A.M."/>
            <person name="Sukhacheva M.V."/>
            <person name="Grouzdev D.S."/>
            <person name="Ivanov T.M."/>
            <person name="Kuznetsov B."/>
            <person name="Gorlenko V.M."/>
        </authorList>
    </citation>
    <scope>NUCLEOTIDE SEQUENCE [LARGE SCALE GENOMIC DNA]</scope>
    <source>
        <strain evidence="3">isl-2</strain>
    </source>
</reference>
<comment type="caution">
    <text evidence="2">The sequence shown here is derived from an EMBL/GenBank/DDBJ whole genome shotgun (WGS) entry which is preliminary data.</text>
</comment>
<dbReference type="AlphaFoldDB" id="A0A178M728"/>
<feature type="compositionally biased region" description="Basic residues" evidence="1">
    <location>
        <begin position="1"/>
        <end position="10"/>
    </location>
</feature>
<name>A0A178M728_9CHLR</name>
<evidence type="ECO:0000313" key="3">
    <source>
        <dbReference type="Proteomes" id="UP000078287"/>
    </source>
</evidence>
<accession>A0A178M728</accession>
<evidence type="ECO:0000256" key="1">
    <source>
        <dbReference type="SAM" id="MobiDB-lite"/>
    </source>
</evidence>
<dbReference type="Proteomes" id="UP000078287">
    <property type="component" value="Unassembled WGS sequence"/>
</dbReference>
<sequence length="69" mass="7392">MIHAKARKAQKVINAKAQRGQRRRGFKRRDAKDAETAKMVGMVILLRALGVLCGKKHPSPSGGVARGGG</sequence>
<evidence type="ECO:0000313" key="2">
    <source>
        <dbReference type="EMBL" id="OAN43845.1"/>
    </source>
</evidence>
<feature type="region of interest" description="Disordered" evidence="1">
    <location>
        <begin position="1"/>
        <end position="33"/>
    </location>
</feature>
<protein>
    <submittedName>
        <fullName evidence="2">Uncharacterized protein</fullName>
    </submittedName>
</protein>
<organism evidence="2 3">
    <name type="scientific">Chloroflexus islandicus</name>
    <dbReference type="NCBI Taxonomy" id="1707952"/>
    <lineage>
        <taxon>Bacteria</taxon>
        <taxon>Bacillati</taxon>
        <taxon>Chloroflexota</taxon>
        <taxon>Chloroflexia</taxon>
        <taxon>Chloroflexales</taxon>
        <taxon>Chloroflexineae</taxon>
        <taxon>Chloroflexaceae</taxon>
        <taxon>Chloroflexus</taxon>
    </lineage>
</organism>
<dbReference type="EMBL" id="LWQS01000073">
    <property type="protein sequence ID" value="OAN43845.1"/>
    <property type="molecule type" value="Genomic_DNA"/>
</dbReference>